<sequence length="278" mass="29999">MMDRLSLLDRVAVITGSSSGIGEATARLFSKRGAKITIHGRSEEKLEEVKLMLLQNGSTSEEVHTVTGDITDPAVREKMVEETVQKFGCIDILVNNAGGGGQAGFLRDVTEDQMDFAFNVYLKAPVLLSKLCLPYLVKRKGNIINVSGITATEVWPGAFPYNSFAKAGLDNFTKFAAAEFGQAGVRVNCVRPGVVVTPSFNAAFPDSSVREQFLSSCAKRTLLDFNGAPEDVAEIIAFYASDAAKFLTGDFTCADGGRSINCNHGETMPQPNYDDFLT</sequence>
<dbReference type="GeneID" id="101849828"/>
<proteinExistence type="predicted"/>
<dbReference type="RefSeq" id="XP_012935505.1">
    <property type="nucleotide sequence ID" value="XM_013080051.2"/>
</dbReference>
<dbReference type="PANTHER" id="PTHR43975">
    <property type="entry name" value="ZGC:101858"/>
    <property type="match status" value="1"/>
</dbReference>
<reference evidence="2 3" key="1">
    <citation type="submission" date="2025-05" db="UniProtKB">
        <authorList>
            <consortium name="RefSeq"/>
        </authorList>
    </citation>
    <scope>IDENTIFICATION</scope>
</reference>
<dbReference type="RefSeq" id="XP_035824541.1">
    <property type="nucleotide sequence ID" value="XM_035968648.1"/>
</dbReference>
<evidence type="ECO:0000313" key="5">
    <source>
        <dbReference type="RefSeq" id="XP_012935505.1"/>
    </source>
</evidence>
<evidence type="ECO:0000313" key="6">
    <source>
        <dbReference type="RefSeq" id="XP_035824541.1"/>
    </source>
</evidence>
<dbReference type="PRINTS" id="PR00080">
    <property type="entry name" value="SDRFAMILY"/>
</dbReference>
<protein>
    <submittedName>
        <fullName evidence="2 3">Aklaviketone reductase DauE isoform X2</fullName>
    </submittedName>
</protein>
<dbReference type="Pfam" id="PF13561">
    <property type="entry name" value="adh_short_C2"/>
    <property type="match status" value="1"/>
</dbReference>
<dbReference type="PANTHER" id="PTHR43975:SF2">
    <property type="entry name" value="EG:BACR7A4.14 PROTEIN-RELATED"/>
    <property type="match status" value="1"/>
</dbReference>
<evidence type="ECO:0000313" key="3">
    <source>
        <dbReference type="RefSeq" id="XP_012935502.1"/>
    </source>
</evidence>
<dbReference type="InterPro" id="IPR036291">
    <property type="entry name" value="NAD(P)-bd_dom_sf"/>
</dbReference>
<evidence type="ECO:0000313" key="4">
    <source>
        <dbReference type="RefSeq" id="XP_012935504.1"/>
    </source>
</evidence>
<dbReference type="PRINTS" id="PR00081">
    <property type="entry name" value="GDHRDH"/>
</dbReference>
<dbReference type="SUPFAM" id="SSF51735">
    <property type="entry name" value="NAD(P)-binding Rossmann-fold domains"/>
    <property type="match status" value="1"/>
</dbReference>
<dbReference type="RefSeq" id="XP_012935504.1">
    <property type="nucleotide sequence ID" value="XM_013080050.2"/>
</dbReference>
<evidence type="ECO:0000313" key="2">
    <source>
        <dbReference type="RefSeq" id="XP_012935501.1"/>
    </source>
</evidence>
<dbReference type="Gene3D" id="3.40.50.720">
    <property type="entry name" value="NAD(P)-binding Rossmann-like Domain"/>
    <property type="match status" value="1"/>
</dbReference>
<dbReference type="RefSeq" id="XP_012935502.1">
    <property type="nucleotide sequence ID" value="XM_013080048.2"/>
</dbReference>
<name>A0ABM1VQ49_APLCA</name>
<dbReference type="InterPro" id="IPR002347">
    <property type="entry name" value="SDR_fam"/>
</dbReference>
<keyword evidence="1" id="KW-1185">Reference proteome</keyword>
<dbReference type="Proteomes" id="UP000694888">
    <property type="component" value="Unplaced"/>
</dbReference>
<evidence type="ECO:0000313" key="1">
    <source>
        <dbReference type="Proteomes" id="UP000694888"/>
    </source>
</evidence>
<gene>
    <name evidence="2 3 4 5 6" type="primary">LOC101849828</name>
</gene>
<accession>A0ABM1VQ49</accession>
<organism evidence="1 6">
    <name type="scientific">Aplysia californica</name>
    <name type="common">California sea hare</name>
    <dbReference type="NCBI Taxonomy" id="6500"/>
    <lineage>
        <taxon>Eukaryota</taxon>
        <taxon>Metazoa</taxon>
        <taxon>Spiralia</taxon>
        <taxon>Lophotrochozoa</taxon>
        <taxon>Mollusca</taxon>
        <taxon>Gastropoda</taxon>
        <taxon>Heterobranchia</taxon>
        <taxon>Euthyneura</taxon>
        <taxon>Tectipleura</taxon>
        <taxon>Aplysiida</taxon>
        <taxon>Aplysioidea</taxon>
        <taxon>Aplysiidae</taxon>
        <taxon>Aplysia</taxon>
    </lineage>
</organism>
<dbReference type="RefSeq" id="XP_012935501.1">
    <property type="nucleotide sequence ID" value="XM_013080047.2"/>
</dbReference>